<dbReference type="Pfam" id="PF00867">
    <property type="entry name" value="XPG_I"/>
    <property type="match status" value="1"/>
</dbReference>
<name>A0A9E4ZEG4_9EURY</name>
<reference evidence="15" key="2">
    <citation type="submission" date="2021-04" db="EMBL/GenBank/DDBJ databases">
        <authorList>
            <person name="Dong X."/>
        </authorList>
    </citation>
    <scope>NUCLEOTIDE SEQUENCE</scope>
    <source>
        <strain evidence="15">LLY</strain>
    </source>
</reference>
<dbReference type="InterPro" id="IPR006086">
    <property type="entry name" value="XPG-I_dom"/>
</dbReference>
<keyword evidence="6 12" id="KW-0378">Hydrolase</keyword>
<feature type="binding site" evidence="12">
    <location>
        <position position="175"/>
    </location>
    <ligand>
        <name>Mg(2+)</name>
        <dbReference type="ChEBI" id="CHEBI:18420"/>
        <label>2</label>
    </ligand>
</feature>
<evidence type="ECO:0000256" key="9">
    <source>
        <dbReference type="ARBA" id="ARBA00023204"/>
    </source>
</evidence>
<evidence type="ECO:0000256" key="1">
    <source>
        <dbReference type="ARBA" id="ARBA00022705"/>
    </source>
</evidence>
<keyword evidence="3 12" id="KW-0479">Metal-binding</keyword>
<dbReference type="SMART" id="SM00485">
    <property type="entry name" value="XPGN"/>
    <property type="match status" value="1"/>
</dbReference>
<feature type="domain" description="XPG N-terminal" evidence="14">
    <location>
        <begin position="1"/>
        <end position="101"/>
    </location>
</feature>
<dbReference type="InterPro" id="IPR019973">
    <property type="entry name" value="Flap_endonuc_arc"/>
</dbReference>
<dbReference type="InterPro" id="IPR023426">
    <property type="entry name" value="Flap_endonuc"/>
</dbReference>
<keyword evidence="5 12" id="KW-0227">DNA damage</keyword>
<dbReference type="EMBL" id="JAGSOI010000003">
    <property type="protein sequence ID" value="MCM1985658.1"/>
    <property type="molecule type" value="Genomic_DNA"/>
</dbReference>
<feature type="binding site" evidence="12">
    <location>
        <position position="236"/>
    </location>
    <ligand>
        <name>Mg(2+)</name>
        <dbReference type="ChEBI" id="CHEBI:18420"/>
        <label>2</label>
    </ligand>
</feature>
<evidence type="ECO:0000256" key="5">
    <source>
        <dbReference type="ARBA" id="ARBA00022763"/>
    </source>
</evidence>
<keyword evidence="9 12" id="KW-0234">DNA repair</keyword>
<dbReference type="GO" id="GO:0000287">
    <property type="term" value="F:magnesium ion binding"/>
    <property type="evidence" value="ECO:0007669"/>
    <property type="project" value="UniProtKB-UniRule"/>
</dbReference>
<dbReference type="InterPro" id="IPR008918">
    <property type="entry name" value="HhH2"/>
</dbReference>
<evidence type="ECO:0000256" key="4">
    <source>
        <dbReference type="ARBA" id="ARBA00022759"/>
    </source>
</evidence>
<dbReference type="SUPFAM" id="SSF47807">
    <property type="entry name" value="5' to 3' exonuclease, C-terminal subdomain"/>
    <property type="match status" value="1"/>
</dbReference>
<dbReference type="InterPro" id="IPR019974">
    <property type="entry name" value="XPG_CS"/>
</dbReference>
<keyword evidence="7 12" id="KW-0269">Exonuclease</keyword>
<evidence type="ECO:0000259" key="13">
    <source>
        <dbReference type="SMART" id="SM00484"/>
    </source>
</evidence>
<feature type="region of interest" description="N-domain" evidence="12">
    <location>
        <begin position="1"/>
        <end position="98"/>
    </location>
</feature>
<dbReference type="SMART" id="SM00484">
    <property type="entry name" value="XPGI"/>
    <property type="match status" value="1"/>
</dbReference>
<feature type="binding site" evidence="12">
    <location>
        <position position="80"/>
    </location>
    <ligand>
        <name>Mg(2+)</name>
        <dbReference type="ChEBI" id="CHEBI:18420"/>
        <label>1</label>
    </ligand>
</feature>
<dbReference type="FunFam" id="3.40.50.1010:FF:000016">
    <property type="entry name" value="Flap endonuclease 1"/>
    <property type="match status" value="1"/>
</dbReference>
<comment type="similarity">
    <text evidence="12">Belongs to the XPG/RAD2 endonuclease family. FEN1 subfamily.</text>
</comment>
<keyword evidence="2 12" id="KW-0540">Nuclease</keyword>
<dbReference type="GO" id="GO:0008409">
    <property type="term" value="F:5'-3' exonuclease activity"/>
    <property type="evidence" value="ECO:0007669"/>
    <property type="project" value="UniProtKB-UniRule"/>
</dbReference>
<sequence>MGTDIGDLLLKDAIELAGLSNKVVAIDAYNTLYQFLSIIRQRDGTPLKDSSGQITSHLSGILYRLTSLIEAGVKPIFVFDGKPPDFKSDTLAKRHEVRESATAKWEDAKAQGLEEEAYKYAQASSKVTREMIDDSVRLLELMGIPYVKAPSEGEAQASYMVQKGDADYIGSQDYDSFLFGAPRVVRNLTITGKRKLPKKNIYVDVKPEILSLEDSLGELGITRQQLIDIAMCVGTDYNTGLENIGPKRALKLVKEHGDIKAVLEELGKEIEDLDAKRDFFMNPPVTDDYELKWIKPDRAGVIDLLCKKHDFSEDRVNKALDRLEANMGGSQSTLDQWF</sequence>
<keyword evidence="8 12" id="KW-0460">Magnesium</keyword>
<feature type="binding site" evidence="12">
    <location>
        <position position="154"/>
    </location>
    <ligand>
        <name>Mg(2+)</name>
        <dbReference type="ChEBI" id="CHEBI:18420"/>
        <label>1</label>
    </ligand>
</feature>
<dbReference type="PROSITE" id="PS00841">
    <property type="entry name" value="XPG_1"/>
    <property type="match status" value="1"/>
</dbReference>
<feature type="domain" description="XPG-I" evidence="13">
    <location>
        <begin position="140"/>
        <end position="221"/>
    </location>
</feature>
<dbReference type="Proteomes" id="UP001056766">
    <property type="component" value="Unassembled WGS sequence"/>
</dbReference>
<evidence type="ECO:0000256" key="10">
    <source>
        <dbReference type="ARBA" id="ARBA00024702"/>
    </source>
</evidence>
<comment type="caution">
    <text evidence="15">The sequence shown here is derived from an EMBL/GenBank/DDBJ whole genome shotgun (WGS) entry which is preliminary data.</text>
</comment>
<feature type="binding site" evidence="12">
    <location>
        <position position="152"/>
    </location>
    <ligand>
        <name>Mg(2+)</name>
        <dbReference type="ChEBI" id="CHEBI:18420"/>
        <label>1</label>
    </ligand>
</feature>
<proteinExistence type="inferred from homology"/>
<comment type="function">
    <text evidence="12">Structure-specific nuclease with 5'-flap endonuclease and 5'-3' exonuclease activities involved in DNA replication and repair. During DNA replication, cleaves the 5'-overhanging flap structure that is generated by displacement synthesis when DNA polymerase encounters the 5'-end of a downstream Okazaki fragment. Binds the unpaired 3'-DNA end and kinks the DNA to facilitate 5' cleavage specificity. Cleaves one nucleotide into the double-stranded DNA from the junction in flap DNA, leaving a nick for ligation. Also involved in the base excision repair (BER) pathway. Acts as a genome stabilization factor that prevents flaps from equilibrating into structurs that lead to duplications and deletions. Also possesses 5'-3' exonuclease activity on nicked or gapped double-stranded DNA.</text>
</comment>
<dbReference type="CDD" id="cd09903">
    <property type="entry name" value="H3TH_FEN1-Arc"/>
    <property type="match status" value="1"/>
</dbReference>
<evidence type="ECO:0000256" key="3">
    <source>
        <dbReference type="ARBA" id="ARBA00022723"/>
    </source>
</evidence>
<comment type="caution">
    <text evidence="12">Lacks conserved residue(s) required for the propagation of feature annotation.</text>
</comment>
<dbReference type="PRINTS" id="PR00853">
    <property type="entry name" value="XPGRADSUPER"/>
</dbReference>
<dbReference type="Pfam" id="PF00752">
    <property type="entry name" value="XPG_N"/>
    <property type="match status" value="1"/>
</dbReference>
<evidence type="ECO:0000256" key="12">
    <source>
        <dbReference type="HAMAP-Rule" id="MF_00614"/>
    </source>
</evidence>
<feature type="binding site" evidence="12">
    <location>
        <position position="173"/>
    </location>
    <ligand>
        <name>Mg(2+)</name>
        <dbReference type="ChEBI" id="CHEBI:18420"/>
        <label>2</label>
    </ligand>
</feature>
<dbReference type="GO" id="GO:0043137">
    <property type="term" value="P:DNA replication, removal of RNA primer"/>
    <property type="evidence" value="ECO:0007669"/>
    <property type="project" value="UniProtKB-UniRule"/>
</dbReference>
<evidence type="ECO:0000259" key="14">
    <source>
        <dbReference type="SMART" id="SM00485"/>
    </source>
</evidence>
<organism evidence="15 16">
    <name type="scientific">Methanococcoides seepicolus</name>
    <dbReference type="NCBI Taxonomy" id="2828780"/>
    <lineage>
        <taxon>Archaea</taxon>
        <taxon>Methanobacteriati</taxon>
        <taxon>Methanobacteriota</taxon>
        <taxon>Stenosarchaea group</taxon>
        <taxon>Methanomicrobia</taxon>
        <taxon>Methanosarcinales</taxon>
        <taxon>Methanosarcinaceae</taxon>
        <taxon>Methanococcoides</taxon>
    </lineage>
</organism>
<keyword evidence="4 12" id="KW-0255">Endonuclease</keyword>
<dbReference type="GO" id="GO:0006281">
    <property type="term" value="P:DNA repair"/>
    <property type="evidence" value="ECO:0007669"/>
    <property type="project" value="UniProtKB-UniRule"/>
</dbReference>
<evidence type="ECO:0000256" key="6">
    <source>
        <dbReference type="ARBA" id="ARBA00022801"/>
    </source>
</evidence>
<comment type="function">
    <text evidence="10">Structure-specific nuclease with 5'-flap endonuclease and 5'-3' exonuclease activities involved in DNA replication and repair. During DNA replication, cleaves the 5'-overhanging flap structure that is generated by displacement synthesis when DNA polymerase encounters the 5'-end of a downstream Okazaki fragment. Binds the unpaired 3'-DNA end and kinks the DNA to facilitate 5' cleavage specificity. Cleaves one nucleotide into the double-stranded DNA from the junction in flap DNA, leaving a nick for ligation. Also involved in the base excision repair (BER) pathway. Acts as a genome stabilization factor that prevents flaps from equilibrating into structures that lead to duplications and deletions. Also possesses 5'-3' exonuclease activity on nicked or gapped double-stranded DNA.</text>
</comment>
<feature type="region of interest" description="Interaction with PCNA" evidence="12">
    <location>
        <begin position="330"/>
        <end position="338"/>
    </location>
</feature>
<dbReference type="RefSeq" id="WP_250867035.1">
    <property type="nucleotide sequence ID" value="NZ_JAGSOI010000003.1"/>
</dbReference>
<dbReference type="Gene3D" id="1.10.150.20">
    <property type="entry name" value="5' to 3' exonuclease, C-terminal subdomain"/>
    <property type="match status" value="1"/>
</dbReference>
<dbReference type="SMART" id="SM00279">
    <property type="entry name" value="HhH2"/>
    <property type="match status" value="1"/>
</dbReference>
<dbReference type="PANTHER" id="PTHR11081:SF9">
    <property type="entry name" value="FLAP ENDONUCLEASE 1"/>
    <property type="match status" value="1"/>
</dbReference>
<evidence type="ECO:0000256" key="11">
    <source>
        <dbReference type="ARBA" id="ARBA00065981"/>
    </source>
</evidence>
<evidence type="ECO:0000256" key="2">
    <source>
        <dbReference type="ARBA" id="ARBA00022722"/>
    </source>
</evidence>
<evidence type="ECO:0000256" key="8">
    <source>
        <dbReference type="ARBA" id="ARBA00022842"/>
    </source>
</evidence>
<dbReference type="GO" id="GO:0003677">
    <property type="term" value="F:DNA binding"/>
    <property type="evidence" value="ECO:0007669"/>
    <property type="project" value="UniProtKB-UniRule"/>
</dbReference>
<keyword evidence="16" id="KW-1185">Reference proteome</keyword>
<keyword evidence="1 12" id="KW-0235">DNA replication</keyword>
<dbReference type="InterPro" id="IPR006084">
    <property type="entry name" value="XPG/Rad2"/>
</dbReference>
<comment type="cofactor">
    <cofactor evidence="12">
        <name>Mg(2+)</name>
        <dbReference type="ChEBI" id="CHEBI:18420"/>
    </cofactor>
    <text evidence="12">Binds 2 magnesium ions per subunit. They probably participate in the reaction catalyzed by the enzyme. May bind an additional third magnesium ion after substrate binding.</text>
</comment>
<dbReference type="HAMAP" id="MF_00614">
    <property type="entry name" value="Fen"/>
    <property type="match status" value="1"/>
</dbReference>
<evidence type="ECO:0000313" key="15">
    <source>
        <dbReference type="EMBL" id="MCM1985658.1"/>
    </source>
</evidence>
<comment type="subunit">
    <text evidence="11 12">Interacts with PCNA. PCNA stimulates the nuclease activity without altering cleavage specificity.</text>
</comment>
<dbReference type="InterPro" id="IPR029060">
    <property type="entry name" value="PIN-like_dom_sf"/>
</dbReference>
<evidence type="ECO:0000256" key="7">
    <source>
        <dbReference type="ARBA" id="ARBA00022839"/>
    </source>
</evidence>
<dbReference type="PANTHER" id="PTHR11081">
    <property type="entry name" value="FLAP ENDONUCLEASE FAMILY MEMBER"/>
    <property type="match status" value="1"/>
</dbReference>
<dbReference type="InterPro" id="IPR006085">
    <property type="entry name" value="XPG_DNA_repair_N"/>
</dbReference>
<reference evidence="15" key="1">
    <citation type="journal article" date="2021" name="mSystems">
        <title>Bacteria and Archaea Synergistically Convert Glycine Betaine to Biogenic Methane in the Formosa Cold Seep of the South China Sea.</title>
        <authorList>
            <person name="Li L."/>
            <person name="Zhang W."/>
            <person name="Zhang S."/>
            <person name="Song L."/>
            <person name="Sun Q."/>
            <person name="Zhang H."/>
            <person name="Xiang H."/>
            <person name="Dong X."/>
        </authorList>
    </citation>
    <scope>NUCLEOTIDE SEQUENCE</scope>
    <source>
        <strain evidence="15">LLY</strain>
    </source>
</reference>
<accession>A0A9E4ZEG4</accession>
<dbReference type="EC" id="3.1.-.-" evidence="12"/>
<dbReference type="SUPFAM" id="SSF88723">
    <property type="entry name" value="PIN domain-like"/>
    <property type="match status" value="1"/>
</dbReference>
<dbReference type="AlphaFoldDB" id="A0A9E4ZEG4"/>
<protein>
    <recommendedName>
        <fullName evidence="12">Flap endonuclease 1</fullName>
        <shortName evidence="12">FEN-1</shortName>
        <ecNumber evidence="12">3.1.-.-</ecNumber>
    </recommendedName>
    <alternativeName>
        <fullName evidence="12">Flap structure-specific endonuclease 1</fullName>
    </alternativeName>
</protein>
<dbReference type="Gene3D" id="3.40.50.1010">
    <property type="entry name" value="5'-nuclease"/>
    <property type="match status" value="1"/>
</dbReference>
<gene>
    <name evidence="12 15" type="primary">fen</name>
    <name evidence="15" type="ORF">KDK67_01280</name>
</gene>
<dbReference type="CDD" id="cd09867">
    <property type="entry name" value="PIN_FEN1"/>
    <property type="match status" value="1"/>
</dbReference>
<evidence type="ECO:0000313" key="16">
    <source>
        <dbReference type="Proteomes" id="UP001056766"/>
    </source>
</evidence>
<feature type="binding site" evidence="12">
    <location>
        <position position="27"/>
    </location>
    <ligand>
        <name>Mg(2+)</name>
        <dbReference type="ChEBI" id="CHEBI:18420"/>
        <label>1</label>
    </ligand>
</feature>
<dbReference type="GO" id="GO:0017108">
    <property type="term" value="F:5'-flap endonuclease activity"/>
    <property type="evidence" value="ECO:0007669"/>
    <property type="project" value="UniProtKB-UniRule"/>
</dbReference>
<dbReference type="NCBIfam" id="TIGR03674">
    <property type="entry name" value="fen_arch"/>
    <property type="match status" value="1"/>
</dbReference>
<dbReference type="InterPro" id="IPR036279">
    <property type="entry name" value="5-3_exonuclease_C_sf"/>
</dbReference>